<proteinExistence type="predicted"/>
<feature type="chain" id="PRO_5009926228" evidence="4">
    <location>
        <begin position="23"/>
        <end position="799"/>
    </location>
</feature>
<sequence length="799" mass="90231">MERKTYLFAALLFIGSMTTVEAQTLRGTVTDAISGEALIGATIKVVEADKGTISDADGNFRIDIPQSGRYTINTSYVGYEPNVMKEVLVAGVKEVVVEIQLRENKSELAEVIVKPRVNKAATVNPTALIGGVMLSMEEASRYAGGYNDPARLVTAYPGISGAANSSAISVHGHAPTTMQYRIEGVQIFTPNHFNDLWEAGFGMVSALNSNVIGNSDFFTSTFNANYSNSLSGVFDVKMRTGNNEKHEKIIQLGTVSEEFIAEGPLSKQHNSSYLFNVRYGFTSLASHLGLMDSYNCDIYFNDFSLKLNFPTKKAGTFSIFALGYYSGSLDRRKDISKIKSIYNAIVLDDDLYALVAGASHRIHLAGNWTWRTTLAYNGEHAQTKQGYYSLKRSADNVLDVPLQWEEPAKLIPYGQEKLNEDRLLLNTELSKQITPAWLMQVGADYSHRFFRLNCSATDYVYSTNPFTTFVDTRGNTGLGSAYWQNILKLGNRLTVNLGVAASYFLFAKDFSLEPRVSMKWDIDDRNTLSLGYGLHSMVERMDAYFFEQNGVRTNKNLGLSKAHNMLVTYMHKFNDNLNLRLNTYFDYGFDTPVGINGSTFCAVNRHYNYFNEPMVNEGNTRNYGIDVGLEHYMSRGFYGQVNGSLFQSEYRGQDKVWHPQFYNRRYMFKILAGKEWMVGRKKQNVFNLSVKYSIQGGLRYTPIDTDAMNRMLDLGEMPDEPIVKANESMNGQFRPDNIVDLTVSYKWNKRRVSHTIAFEGLNILGVETCLFQRYDLAERRAIDHKEGISLPNFFYRLDF</sequence>
<evidence type="ECO:0000256" key="1">
    <source>
        <dbReference type="ARBA" id="ARBA00004442"/>
    </source>
</evidence>
<dbReference type="SUPFAM" id="SSF56935">
    <property type="entry name" value="Porins"/>
    <property type="match status" value="1"/>
</dbReference>
<gene>
    <name evidence="5" type="ORF">SAMN04488494_1500</name>
</gene>
<keyword evidence="4" id="KW-0732">Signal</keyword>
<dbReference type="RefSeq" id="WP_081358138.1">
    <property type="nucleotide sequence ID" value="NZ_FOLF01000003.1"/>
</dbReference>
<accession>A0A1M7GKE9</accession>
<organism evidence="5 6">
    <name type="scientific">Xylanibacter ruminicola</name>
    <name type="common">Prevotella ruminicola</name>
    <dbReference type="NCBI Taxonomy" id="839"/>
    <lineage>
        <taxon>Bacteria</taxon>
        <taxon>Pseudomonadati</taxon>
        <taxon>Bacteroidota</taxon>
        <taxon>Bacteroidia</taxon>
        <taxon>Bacteroidales</taxon>
        <taxon>Prevotellaceae</taxon>
        <taxon>Xylanibacter</taxon>
    </lineage>
</organism>
<dbReference type="Pfam" id="PF13715">
    <property type="entry name" value="CarbopepD_reg_2"/>
    <property type="match status" value="1"/>
</dbReference>
<dbReference type="SUPFAM" id="SSF49464">
    <property type="entry name" value="Carboxypeptidase regulatory domain-like"/>
    <property type="match status" value="1"/>
</dbReference>
<keyword evidence="3" id="KW-0998">Cell outer membrane</keyword>
<dbReference type="InterPro" id="IPR008969">
    <property type="entry name" value="CarboxyPept-like_regulatory"/>
</dbReference>
<protein>
    <submittedName>
        <fullName evidence="5">CarboxypepD_reg-like domain-containing protein</fullName>
    </submittedName>
</protein>
<comment type="subcellular location">
    <subcellularLocation>
        <location evidence="1">Cell outer membrane</location>
    </subcellularLocation>
</comment>
<dbReference type="AlphaFoldDB" id="A0A1M7GKE9"/>
<keyword evidence="2" id="KW-0472">Membrane</keyword>
<dbReference type="EMBL" id="FRCJ01000002">
    <property type="protein sequence ID" value="SHM16884.1"/>
    <property type="molecule type" value="Genomic_DNA"/>
</dbReference>
<name>A0A1M7GKE9_XYLRU</name>
<reference evidence="5 6" key="1">
    <citation type="submission" date="2016-11" db="EMBL/GenBank/DDBJ databases">
        <authorList>
            <person name="Jaros S."/>
            <person name="Januszkiewicz K."/>
            <person name="Wedrychowicz H."/>
        </authorList>
    </citation>
    <scope>NUCLEOTIDE SEQUENCE [LARGE SCALE GENOMIC DNA]</scope>
    <source>
        <strain evidence="5 6">BPI-34</strain>
    </source>
</reference>
<dbReference type="OrthoDB" id="9804995at2"/>
<dbReference type="Proteomes" id="UP000184280">
    <property type="component" value="Unassembled WGS sequence"/>
</dbReference>
<evidence type="ECO:0000256" key="2">
    <source>
        <dbReference type="ARBA" id="ARBA00023136"/>
    </source>
</evidence>
<evidence type="ECO:0000313" key="5">
    <source>
        <dbReference type="EMBL" id="SHM16884.1"/>
    </source>
</evidence>
<dbReference type="InterPro" id="IPR036942">
    <property type="entry name" value="Beta-barrel_TonB_sf"/>
</dbReference>
<feature type="signal peptide" evidence="4">
    <location>
        <begin position="1"/>
        <end position="22"/>
    </location>
</feature>
<evidence type="ECO:0000313" key="6">
    <source>
        <dbReference type="Proteomes" id="UP000184280"/>
    </source>
</evidence>
<dbReference type="GO" id="GO:0009279">
    <property type="term" value="C:cell outer membrane"/>
    <property type="evidence" value="ECO:0007669"/>
    <property type="project" value="UniProtKB-SubCell"/>
</dbReference>
<dbReference type="Gene3D" id="2.40.170.20">
    <property type="entry name" value="TonB-dependent receptor, beta-barrel domain"/>
    <property type="match status" value="1"/>
</dbReference>
<evidence type="ECO:0000256" key="4">
    <source>
        <dbReference type="SAM" id="SignalP"/>
    </source>
</evidence>
<evidence type="ECO:0000256" key="3">
    <source>
        <dbReference type="ARBA" id="ARBA00023237"/>
    </source>
</evidence>
<dbReference type="Gene3D" id="2.60.40.1120">
    <property type="entry name" value="Carboxypeptidase-like, regulatory domain"/>
    <property type="match status" value="1"/>
</dbReference>